<evidence type="ECO:0000259" key="2">
    <source>
        <dbReference type="Pfam" id="PF26640"/>
    </source>
</evidence>
<dbReference type="PANTHER" id="PTHR10622:SF10">
    <property type="entry name" value="HET DOMAIN-CONTAINING PROTEIN"/>
    <property type="match status" value="1"/>
</dbReference>
<sequence length="651" mass="72342">MRLLNTHTFELDSFVKAPPYAILSHTWEDEEILFEDVQLGREHLLASPKRGLAKIIDSCAVARHDGWDHIWIDTCCIDKASSAELSEAINSMFVWYAGAQVCYVFLGDCHASAASLNATKWTFKWCSRGWTLQELVAPYAVHFYNAKWEFLGNRHTLADQISACSGIDKLILRRHRDSCPRARAQEKPIPRYAMCFECHTVNSSRRLLDSFSVATRMSWVANRQTTRDEDLAYCVLGIFNVHLPLLYGEGCQRAFNRLQEAIVDRSNDQSLLVWGYSPAPDSPQRVAGLCVQPTLAISPASFRYPCEPVPELSQTYGMSMTGFDLVVDVLLGPGPSYDHYSQQAHFGPLWLAFLNCNGSRGVLSGRAIILVRISPESLSFQRVSLGGFTVLEAHPAGFVYGLQAGGEVDETMKYPFDPSKFRKETIYIQLSTDRPHLPYSRGLRRTTPPVTIQISNLSPSWELQLLESTPSATLVTSSGAFSTFSVPPSPDPFKTKHSTGEAAPSYSSFVFGAVALKDDKGHRFVVLCGISGVPSPRTLSLEQGSGVDMHTYIAYEWWQGVHSSPFCLVMSWESLIVATGGPSGLDQPHELNQRTLLERVTAYSAPSDIIAELTLEQNSRLDFEGGLTIMATIQKVDFLQRKSVMLTVEVS</sequence>
<dbReference type="InterPro" id="IPR058525">
    <property type="entry name" value="DUF8212"/>
</dbReference>
<dbReference type="PANTHER" id="PTHR10622">
    <property type="entry name" value="HET DOMAIN-CONTAINING PROTEIN"/>
    <property type="match status" value="1"/>
</dbReference>
<evidence type="ECO:0000313" key="4">
    <source>
        <dbReference type="Proteomes" id="UP001321760"/>
    </source>
</evidence>
<organism evidence="3 4">
    <name type="scientific">Podospora aff. communis PSN243</name>
    <dbReference type="NCBI Taxonomy" id="3040156"/>
    <lineage>
        <taxon>Eukaryota</taxon>
        <taxon>Fungi</taxon>
        <taxon>Dikarya</taxon>
        <taxon>Ascomycota</taxon>
        <taxon>Pezizomycotina</taxon>
        <taxon>Sordariomycetes</taxon>
        <taxon>Sordariomycetidae</taxon>
        <taxon>Sordariales</taxon>
        <taxon>Podosporaceae</taxon>
        <taxon>Podospora</taxon>
    </lineage>
</organism>
<dbReference type="Pfam" id="PF06985">
    <property type="entry name" value="HET"/>
    <property type="match status" value="1"/>
</dbReference>
<reference evidence="3" key="1">
    <citation type="journal article" date="2023" name="Mol. Phylogenet. Evol.">
        <title>Genome-scale phylogeny and comparative genomics of the fungal order Sordariales.</title>
        <authorList>
            <person name="Hensen N."/>
            <person name="Bonometti L."/>
            <person name="Westerberg I."/>
            <person name="Brannstrom I.O."/>
            <person name="Guillou S."/>
            <person name="Cros-Aarteil S."/>
            <person name="Calhoun S."/>
            <person name="Haridas S."/>
            <person name="Kuo A."/>
            <person name="Mondo S."/>
            <person name="Pangilinan J."/>
            <person name="Riley R."/>
            <person name="LaButti K."/>
            <person name="Andreopoulos B."/>
            <person name="Lipzen A."/>
            <person name="Chen C."/>
            <person name="Yan M."/>
            <person name="Daum C."/>
            <person name="Ng V."/>
            <person name="Clum A."/>
            <person name="Steindorff A."/>
            <person name="Ohm R.A."/>
            <person name="Martin F."/>
            <person name="Silar P."/>
            <person name="Natvig D.O."/>
            <person name="Lalanne C."/>
            <person name="Gautier V."/>
            <person name="Ament-Velasquez S.L."/>
            <person name="Kruys A."/>
            <person name="Hutchinson M.I."/>
            <person name="Powell A.J."/>
            <person name="Barry K."/>
            <person name="Miller A.N."/>
            <person name="Grigoriev I.V."/>
            <person name="Debuchy R."/>
            <person name="Gladieux P."/>
            <person name="Hiltunen Thoren M."/>
            <person name="Johannesson H."/>
        </authorList>
    </citation>
    <scope>NUCLEOTIDE SEQUENCE</scope>
    <source>
        <strain evidence="3">PSN243</strain>
    </source>
</reference>
<keyword evidence="4" id="KW-1185">Reference proteome</keyword>
<accession>A0AAV9GH66</accession>
<gene>
    <name evidence="3" type="ORF">QBC34DRAFT_467397</name>
</gene>
<dbReference type="AlphaFoldDB" id="A0AAV9GH66"/>
<comment type="caution">
    <text evidence="3">The sequence shown here is derived from an EMBL/GenBank/DDBJ whole genome shotgun (WGS) entry which is preliminary data.</text>
</comment>
<dbReference type="InterPro" id="IPR010730">
    <property type="entry name" value="HET"/>
</dbReference>
<feature type="domain" description="Heterokaryon incompatibility" evidence="1">
    <location>
        <begin position="20"/>
        <end position="113"/>
    </location>
</feature>
<name>A0AAV9GH66_9PEZI</name>
<dbReference type="Pfam" id="PF26640">
    <property type="entry name" value="DUF8212"/>
    <property type="match status" value="1"/>
</dbReference>
<feature type="domain" description="DUF8212" evidence="2">
    <location>
        <begin position="253"/>
        <end position="277"/>
    </location>
</feature>
<dbReference type="EMBL" id="MU865950">
    <property type="protein sequence ID" value="KAK4447354.1"/>
    <property type="molecule type" value="Genomic_DNA"/>
</dbReference>
<dbReference type="Proteomes" id="UP001321760">
    <property type="component" value="Unassembled WGS sequence"/>
</dbReference>
<proteinExistence type="predicted"/>
<reference evidence="3" key="2">
    <citation type="submission" date="2023-05" db="EMBL/GenBank/DDBJ databases">
        <authorList>
            <consortium name="Lawrence Berkeley National Laboratory"/>
            <person name="Steindorff A."/>
            <person name="Hensen N."/>
            <person name="Bonometti L."/>
            <person name="Westerberg I."/>
            <person name="Brannstrom I.O."/>
            <person name="Guillou S."/>
            <person name="Cros-Aarteil S."/>
            <person name="Calhoun S."/>
            <person name="Haridas S."/>
            <person name="Kuo A."/>
            <person name="Mondo S."/>
            <person name="Pangilinan J."/>
            <person name="Riley R."/>
            <person name="Labutti K."/>
            <person name="Andreopoulos B."/>
            <person name="Lipzen A."/>
            <person name="Chen C."/>
            <person name="Yanf M."/>
            <person name="Daum C."/>
            <person name="Ng V."/>
            <person name="Clum A."/>
            <person name="Ohm R."/>
            <person name="Martin F."/>
            <person name="Silar P."/>
            <person name="Natvig D."/>
            <person name="Lalanne C."/>
            <person name="Gautier V."/>
            <person name="Ament-Velasquez S.L."/>
            <person name="Kruys A."/>
            <person name="Hutchinson M.I."/>
            <person name="Powell A.J."/>
            <person name="Barry K."/>
            <person name="Miller A.N."/>
            <person name="Grigoriev I.V."/>
            <person name="Debuchy R."/>
            <person name="Gladieux P."/>
            <person name="Thoren M.H."/>
            <person name="Johannesson H."/>
        </authorList>
    </citation>
    <scope>NUCLEOTIDE SEQUENCE</scope>
    <source>
        <strain evidence="3">PSN243</strain>
    </source>
</reference>
<protein>
    <submittedName>
        <fullName evidence="3">Heterokaryon incompatibility protein-domain-containing protein</fullName>
    </submittedName>
</protein>
<evidence type="ECO:0000313" key="3">
    <source>
        <dbReference type="EMBL" id="KAK4447354.1"/>
    </source>
</evidence>
<evidence type="ECO:0000259" key="1">
    <source>
        <dbReference type="Pfam" id="PF06985"/>
    </source>
</evidence>